<keyword evidence="4" id="KW-0206">Cytoskeleton</keyword>
<keyword evidence="3 5" id="KW-0067">ATP-binding</keyword>
<comment type="subcellular location">
    <subcellularLocation>
        <location evidence="1">Cytoplasm</location>
        <location evidence="1">Cytoskeleton</location>
    </subcellularLocation>
</comment>
<dbReference type="Gene3D" id="2.60.40.4330">
    <property type="entry name" value="Kinesin-like protein Kif23, Arf6-interacting domain"/>
    <property type="match status" value="1"/>
</dbReference>
<feature type="region of interest" description="Disordered" evidence="8">
    <location>
        <begin position="787"/>
        <end position="807"/>
    </location>
</feature>
<dbReference type="GO" id="GO:0008017">
    <property type="term" value="F:microtubule binding"/>
    <property type="evidence" value="ECO:0007669"/>
    <property type="project" value="InterPro"/>
</dbReference>
<dbReference type="Pfam" id="PF16540">
    <property type="entry name" value="MKLP1_Arf_bdg"/>
    <property type="match status" value="1"/>
</dbReference>
<dbReference type="SUPFAM" id="SSF52540">
    <property type="entry name" value="P-loop containing nucleoside triphosphate hydrolases"/>
    <property type="match status" value="1"/>
</dbReference>
<keyword evidence="11" id="KW-1185">Reference proteome</keyword>
<evidence type="ECO:0000256" key="3">
    <source>
        <dbReference type="ARBA" id="ARBA00022840"/>
    </source>
</evidence>
<dbReference type="InterPro" id="IPR027417">
    <property type="entry name" value="P-loop_NTPase"/>
</dbReference>
<dbReference type="PRINTS" id="PR00380">
    <property type="entry name" value="KINESINHEAVY"/>
</dbReference>
<evidence type="ECO:0000256" key="5">
    <source>
        <dbReference type="PROSITE-ProRule" id="PRU00283"/>
    </source>
</evidence>
<dbReference type="Ensembl" id="ENSAOCT00000062744.1">
    <property type="protein sequence ID" value="ENSAOCP00000054648.1"/>
    <property type="gene ID" value="ENSAOCG00000003882.2"/>
</dbReference>
<gene>
    <name evidence="10" type="primary">KIF23</name>
</gene>
<name>A0AAQ5YLH1_AMPOC</name>
<dbReference type="SMART" id="SM00129">
    <property type="entry name" value="KISc"/>
    <property type="match status" value="1"/>
</dbReference>
<evidence type="ECO:0000313" key="11">
    <source>
        <dbReference type="Proteomes" id="UP001501940"/>
    </source>
</evidence>
<dbReference type="Proteomes" id="UP001501940">
    <property type="component" value="Chromosome 3"/>
</dbReference>
<dbReference type="PROSITE" id="PS50067">
    <property type="entry name" value="KINESIN_MOTOR_2"/>
    <property type="match status" value="1"/>
</dbReference>
<dbReference type="GO" id="GO:0016887">
    <property type="term" value="F:ATP hydrolysis activity"/>
    <property type="evidence" value="ECO:0007669"/>
    <property type="project" value="TreeGrafter"/>
</dbReference>
<evidence type="ECO:0000256" key="1">
    <source>
        <dbReference type="ARBA" id="ARBA00004245"/>
    </source>
</evidence>
<dbReference type="GO" id="GO:0005634">
    <property type="term" value="C:nucleus"/>
    <property type="evidence" value="ECO:0007669"/>
    <property type="project" value="TreeGrafter"/>
</dbReference>
<dbReference type="Pfam" id="PF00225">
    <property type="entry name" value="Kinesin"/>
    <property type="match status" value="1"/>
</dbReference>
<feature type="binding site" evidence="5">
    <location>
        <begin position="111"/>
        <end position="118"/>
    </location>
    <ligand>
        <name>ATP</name>
        <dbReference type="ChEBI" id="CHEBI:30616"/>
    </ligand>
</feature>
<keyword evidence="4" id="KW-0963">Cytoplasm</keyword>
<dbReference type="GO" id="GO:0003777">
    <property type="term" value="F:microtubule motor activity"/>
    <property type="evidence" value="ECO:0007669"/>
    <property type="project" value="InterPro"/>
</dbReference>
<protein>
    <recommendedName>
        <fullName evidence="6">Kinesin-like protein</fullName>
    </recommendedName>
</protein>
<dbReference type="PANTHER" id="PTHR24115:SF600">
    <property type="entry name" value="KINESIN-LIKE PROTEIN KIF23"/>
    <property type="match status" value="1"/>
</dbReference>
<dbReference type="InterPro" id="IPR032384">
    <property type="entry name" value="Kif23_Arf-bd"/>
</dbReference>
<dbReference type="PROSITE" id="PS00411">
    <property type="entry name" value="KINESIN_MOTOR_1"/>
    <property type="match status" value="1"/>
</dbReference>
<evidence type="ECO:0000256" key="8">
    <source>
        <dbReference type="SAM" id="MobiDB-lite"/>
    </source>
</evidence>
<dbReference type="InterPro" id="IPR036961">
    <property type="entry name" value="Kinesin_motor_dom_sf"/>
</dbReference>
<reference evidence="10" key="3">
    <citation type="submission" date="2025-09" db="UniProtKB">
        <authorList>
            <consortium name="Ensembl"/>
        </authorList>
    </citation>
    <scope>IDENTIFICATION</scope>
</reference>
<evidence type="ECO:0000256" key="7">
    <source>
        <dbReference type="SAM" id="Coils"/>
    </source>
</evidence>
<comment type="similarity">
    <text evidence="5 6">Belongs to the TRAFAC class myosin-kinesin ATPase superfamily. Kinesin family.</text>
</comment>
<dbReference type="InterPro" id="IPR038105">
    <property type="entry name" value="Kif23_Arf-bd_sf"/>
</dbReference>
<dbReference type="InterPro" id="IPR027640">
    <property type="entry name" value="Kinesin-like_fam"/>
</dbReference>
<evidence type="ECO:0000259" key="9">
    <source>
        <dbReference type="PROSITE" id="PS50067"/>
    </source>
</evidence>
<dbReference type="InterPro" id="IPR001752">
    <property type="entry name" value="Kinesin_motor_dom"/>
</dbReference>
<feature type="compositionally biased region" description="Basic residues" evidence="8">
    <location>
        <begin position="1"/>
        <end position="14"/>
    </location>
</feature>
<feature type="region of interest" description="Disordered" evidence="8">
    <location>
        <begin position="750"/>
        <end position="774"/>
    </location>
</feature>
<keyword evidence="6" id="KW-0493">Microtubule</keyword>
<evidence type="ECO:0000256" key="2">
    <source>
        <dbReference type="ARBA" id="ARBA00022741"/>
    </source>
</evidence>
<dbReference type="GO" id="GO:0005874">
    <property type="term" value="C:microtubule"/>
    <property type="evidence" value="ECO:0007669"/>
    <property type="project" value="UniProtKB-KW"/>
</dbReference>
<dbReference type="InterPro" id="IPR019821">
    <property type="entry name" value="Kinesin_motor_CS"/>
</dbReference>
<dbReference type="PANTHER" id="PTHR24115">
    <property type="entry name" value="KINESIN-RELATED"/>
    <property type="match status" value="1"/>
</dbReference>
<dbReference type="GO" id="GO:0007018">
    <property type="term" value="P:microtubule-based movement"/>
    <property type="evidence" value="ECO:0007669"/>
    <property type="project" value="InterPro"/>
</dbReference>
<dbReference type="CDD" id="cd01368">
    <property type="entry name" value="KISc_KIF23_like"/>
    <property type="match status" value="1"/>
</dbReference>
<feature type="domain" description="Kinesin motor" evidence="9">
    <location>
        <begin position="24"/>
        <end position="435"/>
    </location>
</feature>
<reference evidence="10" key="2">
    <citation type="submission" date="2025-08" db="UniProtKB">
        <authorList>
            <consortium name="Ensembl"/>
        </authorList>
    </citation>
    <scope>IDENTIFICATION</scope>
</reference>
<dbReference type="AlphaFoldDB" id="A0AAQ5YLH1"/>
<dbReference type="Gene3D" id="3.40.850.10">
    <property type="entry name" value="Kinesin motor domain"/>
    <property type="match status" value="1"/>
</dbReference>
<keyword evidence="7" id="KW-0175">Coiled coil</keyword>
<evidence type="ECO:0000256" key="6">
    <source>
        <dbReference type="RuleBase" id="RU000394"/>
    </source>
</evidence>
<proteinExistence type="inferred from homology"/>
<evidence type="ECO:0000313" key="10">
    <source>
        <dbReference type="Ensembl" id="ENSAOCP00000054648.1"/>
    </source>
</evidence>
<feature type="region of interest" description="Disordered" evidence="8">
    <location>
        <begin position="1"/>
        <end position="25"/>
    </location>
</feature>
<dbReference type="GO" id="GO:0005524">
    <property type="term" value="F:ATP binding"/>
    <property type="evidence" value="ECO:0007669"/>
    <property type="project" value="UniProtKB-UniRule"/>
</dbReference>
<dbReference type="GeneTree" id="ENSGT00940000155837"/>
<keyword evidence="2 5" id="KW-0547">Nucleotide-binding</keyword>
<accession>A0AAQ5YLH1</accession>
<sequence length="807" mass="91952">FFSRKGKTPRRPPPKKPPNSQKDPVGVYCRVRPLGAEDEECCIEVISSTTIQLHAPEGFKTNRNGEYKETQYSFKKVFGVSVAQMELFEYVAKPLVDDLIRGKNGLLFTYGVTGSGKTFTMTGSPGQGGLLPRSLNMIFNSIGPYQAERYVFKTDDKNGMEVQSEVDALLERQRRGNVTVPKTPSSRQKLDPEIADMIKPDEAYKADGVDEDNSYSIFVSYIEIYNNYIYDLLEETQEDAIKPKPPQSKILREDQNHNMYVAGCMEVEVKSAEEAFQVFWRGQKKRKVANTRLNRESSRSHSVFIIKMAQAPLDADGNNILQDKNQVSVSQLCLVDLAGSERTGRTGAEGTRIREAGNINQSLLNLRTCIEILRENQMCGTNRMVPYRDSKVTHLFKNYFDGEGKVRMVVCVNPKADDYEETLLVMRFAEMTQEVEVARPVDRPICGFTPGRRHRNQAFKEELLPPLPSSELTDPHDDITLPRLIEALENRHRIRQKMIEDYNKAGVSNMMKSMLQELDANLISKDNFIHEQNGKLAERDKIIQNNKAEMERLEKKNKMQEHKIDILQKTTKIYEDDKRSMQQELETREQRLHRELSEKRRMEQRLHGVVSDTQHKWEKECERRVNAMQLEMQNKLWVKDEKLKQLKAIVTESKTPGLVCLFLPLWDISSFNFLDLGTVLQPVIPNAIQVSAPSEKALSKCDKYVLTHQEVASDGEIKTKLIKGDVIKTRGGGQAVQFTDIETLKQELTTVPSRKRKSSEGTPASGDGTDGAWTDVETRCSMAMEMRAGSNMGPGYEHHGITKRRKP</sequence>
<feature type="coiled-coil region" evidence="7">
    <location>
        <begin position="536"/>
        <end position="605"/>
    </location>
</feature>
<organism evidence="10 11">
    <name type="scientific">Amphiprion ocellaris</name>
    <name type="common">Clown anemonefish</name>
    <dbReference type="NCBI Taxonomy" id="80972"/>
    <lineage>
        <taxon>Eukaryota</taxon>
        <taxon>Metazoa</taxon>
        <taxon>Chordata</taxon>
        <taxon>Craniata</taxon>
        <taxon>Vertebrata</taxon>
        <taxon>Euteleostomi</taxon>
        <taxon>Actinopterygii</taxon>
        <taxon>Neopterygii</taxon>
        <taxon>Teleostei</taxon>
        <taxon>Neoteleostei</taxon>
        <taxon>Acanthomorphata</taxon>
        <taxon>Ovalentaria</taxon>
        <taxon>Pomacentridae</taxon>
        <taxon>Amphiprion</taxon>
    </lineage>
</organism>
<dbReference type="GO" id="GO:0005871">
    <property type="term" value="C:kinesin complex"/>
    <property type="evidence" value="ECO:0007669"/>
    <property type="project" value="TreeGrafter"/>
</dbReference>
<dbReference type="GO" id="GO:0051256">
    <property type="term" value="P:mitotic spindle midzone assembly"/>
    <property type="evidence" value="ECO:0007669"/>
    <property type="project" value="TreeGrafter"/>
</dbReference>
<reference evidence="10 11" key="1">
    <citation type="submission" date="2022-01" db="EMBL/GenBank/DDBJ databases">
        <title>A chromosome-scale genome assembly of the false clownfish, Amphiprion ocellaris.</title>
        <authorList>
            <person name="Ryu T."/>
        </authorList>
    </citation>
    <scope>NUCLEOTIDE SEQUENCE [LARGE SCALE GENOMIC DNA]</scope>
</reference>
<keyword evidence="5 6" id="KW-0505">Motor protein</keyword>
<evidence type="ECO:0000256" key="4">
    <source>
        <dbReference type="ARBA" id="ARBA00023212"/>
    </source>
</evidence>